<dbReference type="EMBL" id="ML741897">
    <property type="protein sequence ID" value="KAE8320789.1"/>
    <property type="molecule type" value="Genomic_DNA"/>
</dbReference>
<name>A0A5N6WLY8_9EURO</name>
<dbReference type="Proteomes" id="UP000325945">
    <property type="component" value="Unassembled WGS sequence"/>
</dbReference>
<keyword evidence="1" id="KW-0732">Signal</keyword>
<feature type="chain" id="PRO_5024915359" evidence="1">
    <location>
        <begin position="21"/>
        <end position="104"/>
    </location>
</feature>
<protein>
    <submittedName>
        <fullName evidence="2">Uncharacterized protein</fullName>
    </submittedName>
</protein>
<dbReference type="AlphaFoldDB" id="A0A5N6WLY8"/>
<proteinExistence type="predicted"/>
<sequence length="104" mass="11025">MVNIQSFCVALTLLGSYAAALPTNTAPINNEVTSTLKERCIPDDPTTCGAGSVKREIPVKRCIPDDPTSCSPGDFGKRDIPVKRCIPDDPTSCDPSDFGQSPQA</sequence>
<gene>
    <name evidence="2" type="ORF">BDV39DRAFT_211334</name>
</gene>
<evidence type="ECO:0000313" key="2">
    <source>
        <dbReference type="EMBL" id="KAE8320789.1"/>
    </source>
</evidence>
<feature type="signal peptide" evidence="1">
    <location>
        <begin position="1"/>
        <end position="20"/>
    </location>
</feature>
<accession>A0A5N6WLY8</accession>
<reference evidence="3" key="1">
    <citation type="submission" date="2019-04" db="EMBL/GenBank/DDBJ databases">
        <title>Friends and foes A comparative genomics studyof 23 Aspergillus species from section Flavi.</title>
        <authorList>
            <consortium name="DOE Joint Genome Institute"/>
            <person name="Kjaerbolling I."/>
            <person name="Vesth T."/>
            <person name="Frisvad J.C."/>
            <person name="Nybo J.L."/>
            <person name="Theobald S."/>
            <person name="Kildgaard S."/>
            <person name="Isbrandt T."/>
            <person name="Kuo A."/>
            <person name="Sato A."/>
            <person name="Lyhne E.K."/>
            <person name="Kogle M.E."/>
            <person name="Wiebenga A."/>
            <person name="Kun R.S."/>
            <person name="Lubbers R.J."/>
            <person name="Makela M.R."/>
            <person name="Barry K."/>
            <person name="Chovatia M."/>
            <person name="Clum A."/>
            <person name="Daum C."/>
            <person name="Haridas S."/>
            <person name="He G."/>
            <person name="LaButti K."/>
            <person name="Lipzen A."/>
            <person name="Mondo S."/>
            <person name="Riley R."/>
            <person name="Salamov A."/>
            <person name="Simmons B.A."/>
            <person name="Magnuson J.K."/>
            <person name="Henrissat B."/>
            <person name="Mortensen U.H."/>
            <person name="Larsen T.O."/>
            <person name="Devries R.P."/>
            <person name="Grigoriev I.V."/>
            <person name="Machida M."/>
            <person name="Baker S.E."/>
            <person name="Andersen M.R."/>
        </authorList>
    </citation>
    <scope>NUCLEOTIDE SEQUENCE [LARGE SCALE GENOMIC DNA]</scope>
    <source>
        <strain evidence="3">CBS 130017</strain>
    </source>
</reference>
<organism evidence="2 3">
    <name type="scientific">Aspergillus sergii</name>
    <dbReference type="NCBI Taxonomy" id="1034303"/>
    <lineage>
        <taxon>Eukaryota</taxon>
        <taxon>Fungi</taxon>
        <taxon>Dikarya</taxon>
        <taxon>Ascomycota</taxon>
        <taxon>Pezizomycotina</taxon>
        <taxon>Eurotiomycetes</taxon>
        <taxon>Eurotiomycetidae</taxon>
        <taxon>Eurotiales</taxon>
        <taxon>Aspergillaceae</taxon>
        <taxon>Aspergillus</taxon>
        <taxon>Aspergillus subgen. Circumdati</taxon>
    </lineage>
</organism>
<keyword evidence="3" id="KW-1185">Reference proteome</keyword>
<evidence type="ECO:0000313" key="3">
    <source>
        <dbReference type="Proteomes" id="UP000325945"/>
    </source>
</evidence>
<evidence type="ECO:0000256" key="1">
    <source>
        <dbReference type="SAM" id="SignalP"/>
    </source>
</evidence>